<keyword evidence="5" id="KW-0004">4Fe-4S</keyword>
<dbReference type="Pfam" id="PF08608">
    <property type="entry name" value="Wyosine_form"/>
    <property type="match status" value="1"/>
</dbReference>
<keyword evidence="21" id="KW-1185">Reference proteome</keyword>
<evidence type="ECO:0000256" key="9">
    <source>
        <dbReference type="ARBA" id="ARBA00022741"/>
    </source>
</evidence>
<dbReference type="EC" id="4.1.3.44" evidence="4"/>
<feature type="domain" description="Radical SAM core" evidence="19">
    <location>
        <begin position="419"/>
        <end position="668"/>
    </location>
</feature>
<evidence type="ECO:0000256" key="3">
    <source>
        <dbReference type="ARBA" id="ARBA00010115"/>
    </source>
</evidence>
<accession>A0A9W9FCU8</accession>
<evidence type="ECO:0000313" key="20">
    <source>
        <dbReference type="EMBL" id="KAJ5097880.1"/>
    </source>
</evidence>
<dbReference type="PANTHER" id="PTHR13930:SF0">
    <property type="entry name" value="S-ADENOSYL-L-METHIONINE-DEPENDENT TRNA 4-DEMETHYLWYOSINE SYNTHASE TYW1-RELATED"/>
    <property type="match status" value="1"/>
</dbReference>
<comment type="similarity">
    <text evidence="3">Belongs to the TYW1 family.</text>
</comment>
<proteinExistence type="inferred from homology"/>
<evidence type="ECO:0000256" key="6">
    <source>
        <dbReference type="ARBA" id="ARBA00022691"/>
    </source>
</evidence>
<dbReference type="Gene3D" id="3.20.20.70">
    <property type="entry name" value="Aldolase class I"/>
    <property type="match status" value="1"/>
</dbReference>
<dbReference type="RefSeq" id="XP_056473534.1">
    <property type="nucleotide sequence ID" value="XM_056617375.1"/>
</dbReference>
<dbReference type="InterPro" id="IPR029039">
    <property type="entry name" value="Flavoprotein-like_sf"/>
</dbReference>
<protein>
    <recommendedName>
        <fullName evidence="14">S-adenosyl-L-methionine-dependent tRNA 4-demethylwyosine synthase</fullName>
        <ecNumber evidence="4">4.1.3.44</ecNumber>
    </recommendedName>
    <alternativeName>
        <fullName evidence="15">tRNA wybutosine-synthesizing protein 1</fullName>
    </alternativeName>
</protein>
<evidence type="ECO:0000256" key="17">
    <source>
        <dbReference type="SAM" id="Phobius"/>
    </source>
</evidence>
<dbReference type="GeneID" id="81356354"/>
<comment type="caution">
    <text evidence="20">The sequence shown here is derived from an EMBL/GenBank/DDBJ whole genome shotgun (WGS) entry which is preliminary data.</text>
</comment>
<evidence type="ECO:0000256" key="11">
    <source>
        <dbReference type="ARBA" id="ARBA00023014"/>
    </source>
</evidence>
<dbReference type="Pfam" id="PF00258">
    <property type="entry name" value="Flavodoxin_1"/>
    <property type="match status" value="1"/>
</dbReference>
<dbReference type="GO" id="GO:0046872">
    <property type="term" value="F:metal ion binding"/>
    <property type="evidence" value="ECO:0007669"/>
    <property type="project" value="UniProtKB-KW"/>
</dbReference>
<evidence type="ECO:0000256" key="1">
    <source>
        <dbReference type="ARBA" id="ARBA00001966"/>
    </source>
</evidence>
<keyword evidence="9" id="KW-0547">Nucleotide-binding</keyword>
<dbReference type="CDD" id="cd01335">
    <property type="entry name" value="Radical_SAM"/>
    <property type="match status" value="1"/>
</dbReference>
<sequence>MAGTAMDSFVVVWHVYRLPLLVALFALFVAARVYRQFQSRSKTTASSSVPASPRSQSPEKIVELAAPAEKVVAPPTTKDNAKLAAKPATGPKRVLGKKPAKTIGGRRPPVSFIQPLVFFASLTTTTERYANILLEDLRAAAAKRADLQNRERGILPPQIHDISYIDFDDFFTTVPQPPSTSPGTRYVYCILTPTYNIDTVLNTFLDHLNETHNDFRIDTAPLSKLAGYSVFGFGDKEEWPTEEEGFCSQAKEIDRWMAKLTGRKRAYPLGMGDVKNDAEVALKEWTSGLLDILDDILENGGLGEGVPGSGDALESDEEDAGNEEDQKENSASTMVDLEDIKMNGDTAAPIPVDFTTAGKATSVATEDTAKEMVPKTSPTYAALTKQGYSIVGSHSGVKICRWTKSALRGRGSCYKYSFYGIKSHLCMEATPSLSCSNKCIFCWRHGTNPVGTTWRWKVDSPELIFDGVKEGHYKKIKMMRGVPGVRAERFAEAMRIRHCALSLVGEPIFYPHINRFLDMLHSEHISSFLVCNAQHPDQLEALHRVTQLYVSIDASNRESLRKIDRPLHRDFWERFQRCLDILREKRHIQRTVFRLTLVKGFNVDDEVMGYANLVEKALPGLVEIKGVTYCGTSTSAGAGLTMQNVPFYEEISTFVVALNAELERRGLKYGLAAEHAHSCCVLIASERFHVNGKWHTRIDYERFFDLLEQEKRDGTSFAPEDYMKETEEWAYWGQGGFNPEDERVYRKTGKNKNKALEAAPES</sequence>
<dbReference type="Pfam" id="PF04055">
    <property type="entry name" value="Radical_SAM"/>
    <property type="match status" value="1"/>
</dbReference>
<dbReference type="SFLD" id="SFLDS00029">
    <property type="entry name" value="Radical_SAM"/>
    <property type="match status" value="1"/>
</dbReference>
<evidence type="ECO:0000256" key="5">
    <source>
        <dbReference type="ARBA" id="ARBA00022485"/>
    </source>
</evidence>
<dbReference type="SFLD" id="SFLDF00284">
    <property type="entry name" value="tRNA_wybutosine-synthesizing"/>
    <property type="match status" value="1"/>
</dbReference>
<dbReference type="SUPFAM" id="SSF52218">
    <property type="entry name" value="Flavoproteins"/>
    <property type="match status" value="1"/>
</dbReference>
<keyword evidence="17" id="KW-1133">Transmembrane helix</keyword>
<evidence type="ECO:0000256" key="2">
    <source>
        <dbReference type="ARBA" id="ARBA00004797"/>
    </source>
</evidence>
<evidence type="ECO:0000256" key="15">
    <source>
        <dbReference type="ARBA" id="ARBA00077859"/>
    </source>
</evidence>
<comment type="cofactor">
    <cofactor evidence="1">
        <name>[4Fe-4S] cluster</name>
        <dbReference type="ChEBI" id="CHEBI:49883"/>
    </cofactor>
</comment>
<feature type="compositionally biased region" description="Acidic residues" evidence="16">
    <location>
        <begin position="313"/>
        <end position="326"/>
    </location>
</feature>
<evidence type="ECO:0000256" key="13">
    <source>
        <dbReference type="ARBA" id="ARBA00049466"/>
    </source>
</evidence>
<dbReference type="Gene3D" id="3.40.50.360">
    <property type="match status" value="1"/>
</dbReference>
<reference evidence="20" key="1">
    <citation type="submission" date="2022-11" db="EMBL/GenBank/DDBJ databases">
        <authorList>
            <person name="Petersen C."/>
        </authorList>
    </citation>
    <scope>NUCLEOTIDE SEQUENCE</scope>
    <source>
        <strain evidence="20">IBT 30761</strain>
    </source>
</reference>
<dbReference type="InterPro" id="IPR013917">
    <property type="entry name" value="tRNA_wybutosine-synth"/>
</dbReference>
<reference evidence="20" key="2">
    <citation type="journal article" date="2023" name="IMA Fungus">
        <title>Comparative genomic study of the Penicillium genus elucidates a diverse pangenome and 15 lateral gene transfer events.</title>
        <authorList>
            <person name="Petersen C."/>
            <person name="Sorensen T."/>
            <person name="Nielsen M.R."/>
            <person name="Sondergaard T.E."/>
            <person name="Sorensen J.L."/>
            <person name="Fitzpatrick D.A."/>
            <person name="Frisvad J.C."/>
            <person name="Nielsen K.L."/>
        </authorList>
    </citation>
    <scope>NUCLEOTIDE SEQUENCE</scope>
    <source>
        <strain evidence="20">IBT 30761</strain>
    </source>
</reference>
<evidence type="ECO:0000259" key="18">
    <source>
        <dbReference type="PROSITE" id="PS50902"/>
    </source>
</evidence>
<keyword evidence="17" id="KW-0812">Transmembrane</keyword>
<dbReference type="Proteomes" id="UP001149074">
    <property type="component" value="Unassembled WGS sequence"/>
</dbReference>
<dbReference type="InterPro" id="IPR008254">
    <property type="entry name" value="Flavodoxin/NO_synth"/>
</dbReference>
<dbReference type="InterPro" id="IPR034556">
    <property type="entry name" value="tRNA_wybutosine-synthase"/>
</dbReference>
<dbReference type="PROSITE" id="PS50902">
    <property type="entry name" value="FLAVODOXIN_LIKE"/>
    <property type="match status" value="1"/>
</dbReference>
<keyword evidence="8" id="KW-0479">Metal-binding</keyword>
<evidence type="ECO:0000256" key="4">
    <source>
        <dbReference type="ARBA" id="ARBA00012821"/>
    </source>
</evidence>
<evidence type="ECO:0000256" key="10">
    <source>
        <dbReference type="ARBA" id="ARBA00023004"/>
    </source>
</evidence>
<feature type="transmembrane region" description="Helical" evidence="17">
    <location>
        <begin position="15"/>
        <end position="34"/>
    </location>
</feature>
<dbReference type="AlphaFoldDB" id="A0A9W9FCU8"/>
<evidence type="ECO:0000256" key="16">
    <source>
        <dbReference type="SAM" id="MobiDB-lite"/>
    </source>
</evidence>
<dbReference type="SUPFAM" id="SSF102114">
    <property type="entry name" value="Radical SAM enzymes"/>
    <property type="match status" value="1"/>
</dbReference>
<keyword evidence="11" id="KW-0411">Iron-sulfur</keyword>
<dbReference type="GO" id="GO:0051539">
    <property type="term" value="F:4 iron, 4 sulfur cluster binding"/>
    <property type="evidence" value="ECO:0007669"/>
    <property type="project" value="UniProtKB-KW"/>
</dbReference>
<dbReference type="PANTHER" id="PTHR13930">
    <property type="entry name" value="S-ADENOSYL-L-METHIONINE-DEPENDENT TRNA 4-DEMETHYLWYOSINE SYNTHASE"/>
    <property type="match status" value="1"/>
</dbReference>
<evidence type="ECO:0000259" key="19">
    <source>
        <dbReference type="PROSITE" id="PS51918"/>
    </source>
</evidence>
<evidence type="ECO:0000256" key="7">
    <source>
        <dbReference type="ARBA" id="ARBA00022694"/>
    </source>
</evidence>
<evidence type="ECO:0000256" key="12">
    <source>
        <dbReference type="ARBA" id="ARBA00023239"/>
    </source>
</evidence>
<keyword evidence="7" id="KW-0819">tRNA processing</keyword>
<name>A0A9W9FCU8_9EURO</name>
<dbReference type="InterPro" id="IPR058240">
    <property type="entry name" value="rSAM_sf"/>
</dbReference>
<dbReference type="OrthoDB" id="271553at2759"/>
<feature type="domain" description="Flavodoxin-like" evidence="18">
    <location>
        <begin position="115"/>
        <end position="290"/>
    </location>
</feature>
<evidence type="ECO:0000256" key="14">
    <source>
        <dbReference type="ARBA" id="ARBA00071388"/>
    </source>
</evidence>
<feature type="region of interest" description="Disordered" evidence="16">
    <location>
        <begin position="75"/>
        <end position="100"/>
    </location>
</feature>
<keyword evidence="12" id="KW-0456">Lyase</keyword>
<evidence type="ECO:0000313" key="21">
    <source>
        <dbReference type="Proteomes" id="UP001149074"/>
    </source>
</evidence>
<dbReference type="SFLD" id="SFLDG01071">
    <property type="entry name" value="tRNA_wybutosine-synthesizing"/>
    <property type="match status" value="1"/>
</dbReference>
<dbReference type="InterPro" id="IPR007197">
    <property type="entry name" value="rSAM"/>
</dbReference>
<gene>
    <name evidence="20" type="ORF">N7532_004881</name>
</gene>
<feature type="region of interest" description="Disordered" evidence="16">
    <location>
        <begin position="301"/>
        <end position="333"/>
    </location>
</feature>
<organism evidence="20 21">
    <name type="scientific">Penicillium argentinense</name>
    <dbReference type="NCBI Taxonomy" id="1131581"/>
    <lineage>
        <taxon>Eukaryota</taxon>
        <taxon>Fungi</taxon>
        <taxon>Dikarya</taxon>
        <taxon>Ascomycota</taxon>
        <taxon>Pezizomycotina</taxon>
        <taxon>Eurotiomycetes</taxon>
        <taxon>Eurotiomycetidae</taxon>
        <taxon>Eurotiales</taxon>
        <taxon>Aspergillaceae</taxon>
        <taxon>Penicillium</taxon>
    </lineage>
</organism>
<dbReference type="GO" id="GO:0010181">
    <property type="term" value="F:FMN binding"/>
    <property type="evidence" value="ECO:0007669"/>
    <property type="project" value="InterPro"/>
</dbReference>
<keyword evidence="10" id="KW-0408">Iron</keyword>
<dbReference type="FunFam" id="3.20.20.70:FF:000196">
    <property type="entry name" value="S-adenosyl-L-methionine-dependent tRNA 4-demethylwyosine synthase"/>
    <property type="match status" value="1"/>
</dbReference>
<dbReference type="InterPro" id="IPR013785">
    <property type="entry name" value="Aldolase_TIM"/>
</dbReference>
<keyword evidence="6" id="KW-0949">S-adenosyl-L-methionine</keyword>
<evidence type="ECO:0000256" key="8">
    <source>
        <dbReference type="ARBA" id="ARBA00022723"/>
    </source>
</evidence>
<comment type="catalytic activity">
    <reaction evidence="13">
        <text>N(1)-methylguanosine(37) in tRNA(Phe) + pyruvate + S-adenosyl-L-methionine = 4-demethylwyosine(37) in tRNA(Phe) + 5'-deoxyadenosine + L-methionine + CO2 + H2O</text>
        <dbReference type="Rhea" id="RHEA:36347"/>
        <dbReference type="Rhea" id="RHEA-COMP:10164"/>
        <dbReference type="Rhea" id="RHEA-COMP:10165"/>
        <dbReference type="ChEBI" id="CHEBI:15361"/>
        <dbReference type="ChEBI" id="CHEBI:15377"/>
        <dbReference type="ChEBI" id="CHEBI:16526"/>
        <dbReference type="ChEBI" id="CHEBI:17319"/>
        <dbReference type="ChEBI" id="CHEBI:57844"/>
        <dbReference type="ChEBI" id="CHEBI:59789"/>
        <dbReference type="ChEBI" id="CHEBI:64315"/>
        <dbReference type="ChEBI" id="CHEBI:73542"/>
        <dbReference type="EC" id="4.1.3.44"/>
    </reaction>
</comment>
<keyword evidence="17" id="KW-0472">Membrane</keyword>
<comment type="pathway">
    <text evidence="2">tRNA modification; wybutosine-tRNA(Phe) biosynthesis.</text>
</comment>
<dbReference type="PROSITE" id="PS51918">
    <property type="entry name" value="RADICAL_SAM"/>
    <property type="match status" value="1"/>
</dbReference>
<dbReference type="GO" id="GO:0031591">
    <property type="term" value="P:wybutosine biosynthetic process"/>
    <property type="evidence" value="ECO:0007669"/>
    <property type="project" value="TreeGrafter"/>
</dbReference>
<dbReference type="EMBL" id="JAPQKI010000005">
    <property type="protein sequence ID" value="KAJ5097880.1"/>
    <property type="molecule type" value="Genomic_DNA"/>
</dbReference>
<dbReference type="GO" id="GO:0102521">
    <property type="term" value="F:tRNA-4-demethylwyosine synthase activity"/>
    <property type="evidence" value="ECO:0007669"/>
    <property type="project" value="UniProtKB-EC"/>
</dbReference>